<evidence type="ECO:0000313" key="3">
    <source>
        <dbReference type="Proteomes" id="UP000326198"/>
    </source>
</evidence>
<dbReference type="EMBL" id="ML736224">
    <property type="protein sequence ID" value="KAE8377385.1"/>
    <property type="molecule type" value="Genomic_DNA"/>
</dbReference>
<accession>A0A5N7B627</accession>
<keyword evidence="1" id="KW-0732">Signal</keyword>
<evidence type="ECO:0000256" key="1">
    <source>
        <dbReference type="SAM" id="SignalP"/>
    </source>
</evidence>
<evidence type="ECO:0008006" key="4">
    <source>
        <dbReference type="Google" id="ProtNLM"/>
    </source>
</evidence>
<name>A0A5N7B627_9EURO</name>
<protein>
    <recommendedName>
        <fullName evidence="4">Secreted protein</fullName>
    </recommendedName>
</protein>
<dbReference type="Proteomes" id="UP000326198">
    <property type="component" value="Unassembled WGS sequence"/>
</dbReference>
<evidence type="ECO:0000313" key="2">
    <source>
        <dbReference type="EMBL" id="KAE8377385.1"/>
    </source>
</evidence>
<dbReference type="AlphaFoldDB" id="A0A5N7B627"/>
<proteinExistence type="predicted"/>
<feature type="chain" id="PRO_5024935617" description="Secreted protein" evidence="1">
    <location>
        <begin position="20"/>
        <end position="77"/>
    </location>
</feature>
<keyword evidence="3" id="KW-1185">Reference proteome</keyword>
<gene>
    <name evidence="2" type="ORF">BDV26DRAFT_214425</name>
</gene>
<organism evidence="2 3">
    <name type="scientific">Aspergillus bertholletiae</name>
    <dbReference type="NCBI Taxonomy" id="1226010"/>
    <lineage>
        <taxon>Eukaryota</taxon>
        <taxon>Fungi</taxon>
        <taxon>Dikarya</taxon>
        <taxon>Ascomycota</taxon>
        <taxon>Pezizomycotina</taxon>
        <taxon>Eurotiomycetes</taxon>
        <taxon>Eurotiomycetidae</taxon>
        <taxon>Eurotiales</taxon>
        <taxon>Aspergillaceae</taxon>
        <taxon>Aspergillus</taxon>
        <taxon>Aspergillus subgen. Circumdati</taxon>
    </lineage>
</organism>
<sequence>MQFYPATLVIAVVVIVVVGSNTPPTPSILPKLSDTLKAEDYSYPHDISGSPMPKYLAYRMVSGNRMKILIPRKFHVP</sequence>
<feature type="signal peptide" evidence="1">
    <location>
        <begin position="1"/>
        <end position="19"/>
    </location>
</feature>
<reference evidence="2 3" key="1">
    <citation type="submission" date="2019-04" db="EMBL/GenBank/DDBJ databases">
        <title>Friends and foes A comparative genomics studyof 23 Aspergillus species from section Flavi.</title>
        <authorList>
            <consortium name="DOE Joint Genome Institute"/>
            <person name="Kjaerbolling I."/>
            <person name="Vesth T."/>
            <person name="Frisvad J.C."/>
            <person name="Nybo J.L."/>
            <person name="Theobald S."/>
            <person name="Kildgaard S."/>
            <person name="Isbrandt T."/>
            <person name="Kuo A."/>
            <person name="Sato A."/>
            <person name="Lyhne E.K."/>
            <person name="Kogle M.E."/>
            <person name="Wiebenga A."/>
            <person name="Kun R.S."/>
            <person name="Lubbers R.J."/>
            <person name="Makela M.R."/>
            <person name="Barry K."/>
            <person name="Chovatia M."/>
            <person name="Clum A."/>
            <person name="Daum C."/>
            <person name="Haridas S."/>
            <person name="He G."/>
            <person name="LaButti K."/>
            <person name="Lipzen A."/>
            <person name="Mondo S."/>
            <person name="Riley R."/>
            <person name="Salamov A."/>
            <person name="Simmons B.A."/>
            <person name="Magnuson J.K."/>
            <person name="Henrissat B."/>
            <person name="Mortensen U.H."/>
            <person name="Larsen T.O."/>
            <person name="Devries R.P."/>
            <person name="Grigoriev I.V."/>
            <person name="Machida M."/>
            <person name="Baker S.E."/>
            <person name="Andersen M.R."/>
        </authorList>
    </citation>
    <scope>NUCLEOTIDE SEQUENCE [LARGE SCALE GENOMIC DNA]</scope>
    <source>
        <strain evidence="2 3">IBT 29228</strain>
    </source>
</reference>